<dbReference type="AlphaFoldDB" id="A0A485KPF8"/>
<keyword evidence="10" id="KW-1185">Reference proteome</keyword>
<dbReference type="PANTHER" id="PTHR43310:SF2">
    <property type="entry name" value="SLC26A_SULP TRANSPORTER DOMAIN-CONTAINING PROTEIN"/>
    <property type="match status" value="1"/>
</dbReference>
<gene>
    <name evidence="9" type="primary">Aste57867_9796</name>
    <name evidence="8" type="ORF">As57867_009757</name>
    <name evidence="9" type="ORF">ASTE57867_9796</name>
</gene>
<reference evidence="8" key="2">
    <citation type="submission" date="2019-06" db="EMBL/GenBank/DDBJ databases">
        <title>Genomics analysis of Aphanomyces spp. identifies a new class of oomycete effector associated with host adaptation.</title>
        <authorList>
            <person name="Gaulin E."/>
        </authorList>
    </citation>
    <scope>NUCLEOTIDE SEQUENCE</scope>
    <source>
        <strain evidence="8">CBS 578.67</strain>
    </source>
</reference>
<evidence type="ECO:0000313" key="10">
    <source>
        <dbReference type="Proteomes" id="UP000332933"/>
    </source>
</evidence>
<feature type="transmembrane region" description="Helical" evidence="6">
    <location>
        <begin position="370"/>
        <end position="397"/>
    </location>
</feature>
<feature type="compositionally biased region" description="Basic residues" evidence="5">
    <location>
        <begin position="25"/>
        <end position="36"/>
    </location>
</feature>
<dbReference type="SUPFAM" id="SSF52091">
    <property type="entry name" value="SpoIIaa-like"/>
    <property type="match status" value="1"/>
</dbReference>
<dbReference type="PROSITE" id="PS50801">
    <property type="entry name" value="STAS"/>
    <property type="match status" value="1"/>
</dbReference>
<evidence type="ECO:0000256" key="2">
    <source>
        <dbReference type="ARBA" id="ARBA00022692"/>
    </source>
</evidence>
<evidence type="ECO:0000256" key="4">
    <source>
        <dbReference type="ARBA" id="ARBA00023136"/>
    </source>
</evidence>
<feature type="transmembrane region" description="Helical" evidence="6">
    <location>
        <begin position="263"/>
        <end position="285"/>
    </location>
</feature>
<dbReference type="Pfam" id="PF01740">
    <property type="entry name" value="STAS"/>
    <property type="match status" value="1"/>
</dbReference>
<evidence type="ECO:0000313" key="8">
    <source>
        <dbReference type="EMBL" id="KAF0699651.1"/>
    </source>
</evidence>
<dbReference type="InterPro" id="IPR011547">
    <property type="entry name" value="SLC26A/SulP_dom"/>
</dbReference>
<evidence type="ECO:0000256" key="5">
    <source>
        <dbReference type="SAM" id="MobiDB-lite"/>
    </source>
</evidence>
<feature type="transmembrane region" description="Helical" evidence="6">
    <location>
        <begin position="409"/>
        <end position="442"/>
    </location>
</feature>
<dbReference type="PANTHER" id="PTHR43310">
    <property type="entry name" value="SULFATE TRANSPORTER YBAR-RELATED"/>
    <property type="match status" value="1"/>
</dbReference>
<evidence type="ECO:0000259" key="7">
    <source>
        <dbReference type="PROSITE" id="PS50801"/>
    </source>
</evidence>
<keyword evidence="4 6" id="KW-0472">Membrane</keyword>
<dbReference type="EMBL" id="VJMH01005164">
    <property type="protein sequence ID" value="KAF0699651.1"/>
    <property type="molecule type" value="Genomic_DNA"/>
</dbReference>
<dbReference type="Proteomes" id="UP000332933">
    <property type="component" value="Unassembled WGS sequence"/>
</dbReference>
<proteinExistence type="predicted"/>
<feature type="transmembrane region" description="Helical" evidence="6">
    <location>
        <begin position="203"/>
        <end position="229"/>
    </location>
</feature>
<dbReference type="CDD" id="cd07042">
    <property type="entry name" value="STAS_SulP_like_sulfate_transporter"/>
    <property type="match status" value="1"/>
</dbReference>
<evidence type="ECO:0000256" key="6">
    <source>
        <dbReference type="SAM" id="Phobius"/>
    </source>
</evidence>
<feature type="region of interest" description="Disordered" evidence="5">
    <location>
        <begin position="1"/>
        <end position="36"/>
    </location>
</feature>
<feature type="transmembrane region" description="Helical" evidence="6">
    <location>
        <begin position="112"/>
        <end position="133"/>
    </location>
</feature>
<accession>A0A485KPF8</accession>
<feature type="domain" description="STAS" evidence="7">
    <location>
        <begin position="530"/>
        <end position="631"/>
    </location>
</feature>
<keyword evidence="3 6" id="KW-1133">Transmembrane helix</keyword>
<dbReference type="InterPro" id="IPR002645">
    <property type="entry name" value="STAS_dom"/>
</dbReference>
<dbReference type="OrthoDB" id="409725at2759"/>
<protein>
    <submittedName>
        <fullName evidence="9">Aste57867_9796 protein</fullName>
    </submittedName>
</protein>
<name>A0A485KPF8_9STRA</name>
<feature type="transmembrane region" description="Helical" evidence="6">
    <location>
        <begin position="76"/>
        <end position="105"/>
    </location>
</feature>
<feature type="transmembrane region" description="Helical" evidence="6">
    <location>
        <begin position="328"/>
        <end position="350"/>
    </location>
</feature>
<feature type="transmembrane region" description="Helical" evidence="6">
    <location>
        <begin position="235"/>
        <end position="256"/>
    </location>
</feature>
<evidence type="ECO:0000256" key="3">
    <source>
        <dbReference type="ARBA" id="ARBA00022989"/>
    </source>
</evidence>
<dbReference type="GO" id="GO:0016020">
    <property type="term" value="C:membrane"/>
    <property type="evidence" value="ECO:0007669"/>
    <property type="project" value="UniProtKB-SubCell"/>
</dbReference>
<dbReference type="EMBL" id="CAADRA010005185">
    <property type="protein sequence ID" value="VFT86675.1"/>
    <property type="molecule type" value="Genomic_DNA"/>
</dbReference>
<dbReference type="Pfam" id="PF00916">
    <property type="entry name" value="Sulfate_transp"/>
    <property type="match status" value="1"/>
</dbReference>
<feature type="transmembrane region" description="Helical" evidence="6">
    <location>
        <begin position="169"/>
        <end position="191"/>
    </location>
</feature>
<reference evidence="9 10" key="1">
    <citation type="submission" date="2019-03" db="EMBL/GenBank/DDBJ databases">
        <authorList>
            <person name="Gaulin E."/>
            <person name="Dumas B."/>
        </authorList>
    </citation>
    <scope>NUCLEOTIDE SEQUENCE [LARGE SCALE GENOMIC DNA]</scope>
    <source>
        <strain evidence="9">CBS 568.67</strain>
    </source>
</reference>
<dbReference type="Gene3D" id="3.30.750.24">
    <property type="entry name" value="STAS domain"/>
    <property type="match status" value="1"/>
</dbReference>
<dbReference type="InterPro" id="IPR052706">
    <property type="entry name" value="Membrane-Transporter-like"/>
</dbReference>
<evidence type="ECO:0000256" key="1">
    <source>
        <dbReference type="ARBA" id="ARBA00004141"/>
    </source>
</evidence>
<dbReference type="InterPro" id="IPR036513">
    <property type="entry name" value="STAS_dom_sf"/>
</dbReference>
<evidence type="ECO:0000313" key="9">
    <source>
        <dbReference type="EMBL" id="VFT86675.1"/>
    </source>
</evidence>
<organism evidence="9 10">
    <name type="scientific">Aphanomyces stellatus</name>
    <dbReference type="NCBI Taxonomy" id="120398"/>
    <lineage>
        <taxon>Eukaryota</taxon>
        <taxon>Sar</taxon>
        <taxon>Stramenopiles</taxon>
        <taxon>Oomycota</taxon>
        <taxon>Saprolegniomycetes</taxon>
        <taxon>Saprolegniales</taxon>
        <taxon>Verrucalvaceae</taxon>
        <taxon>Aphanomyces</taxon>
    </lineage>
</organism>
<comment type="subcellular location">
    <subcellularLocation>
        <location evidence="1">Membrane</location>
        <topology evidence="1">Multi-pass membrane protein</topology>
    </subcellularLocation>
</comment>
<feature type="transmembrane region" description="Helical" evidence="6">
    <location>
        <begin position="462"/>
        <end position="492"/>
    </location>
</feature>
<keyword evidence="2 6" id="KW-0812">Transmembrane</keyword>
<sequence>MMENEPLAPPPTRPHATTPDSYSLHRGRGGRHHPRYIPHSATCEASRLLPSSPIGGLADTTAPPLSPRAPSCPSHFFATGVSGVVGFLLSSTLAVSCATVIAGTVSPLQHGLAALIDMHLLGTTLVSVVLVFASQAPYAVGAVDIFTVPIVSDMARVINDALRHTHPHAVVPTVLVTVSLCAILLGLATFCMGRLRLTSVVHYVPFPVIAGFLSGLGGVLVKNAVFLALPPPPRALSWSSLAMLLPPLALAFALRWIQSMPSFLALAFASVLVGSTAVFHVAVYWTGTSLEALQRDRWLFCWDDQMLDGTAFWLAWRHISLAQVHWAALLRLTWAHVLTLLVLGSLKYSIKVGTLSAMYAPPFPPDREIQVLGLANILSGLAGCSGGCHLLTAVHLLESFDGTPRAASLVRLGFLVGLWAVGLRSLLLVPTFIFSGLLLHLGANFLEHHLWPPMLTPIDHGITLVIFATFVAVGMLESVALGVSICVVDLLLRLHTFGCIHDDGCGDRVRSVVVRSPDQDACLTAHGSCVYILRLRGYLFFATARAITTRIDAMHPQCQFVLLDFSLVVQVDASALMALATVVEEATRRRVEVLFCGLAAKPWLEMRLRELPPSSFLYFVYNDLDHALEACEDRLLRRHSLLPALHSPRKWASRNAYDLWVSFLLLQHGDCDHLIPVAVCLDKVSLPPTSCLTELRPNIVYFVCAGELHIYGNVGKVLCPLPPSLAIPPSRIVNSTDLAIYSPPRTAFALADEPTRVSQLGPGAMLIDATLPPDQTFSTTSGCILLCLLPAVAEQLRANAPSLYLQLLLFQQKKLLERCHLANTRVLQLSARLSPKTDDTPNVSLSVAST</sequence>